<comment type="caution">
    <text evidence="2">The sequence shown here is derived from an EMBL/GenBank/DDBJ whole genome shotgun (WGS) entry which is preliminary data.</text>
</comment>
<dbReference type="EMBL" id="JACIJI010000001">
    <property type="protein sequence ID" value="MBB5718025.1"/>
    <property type="molecule type" value="Genomic_DNA"/>
</dbReference>
<dbReference type="PANTHER" id="PTHR36151">
    <property type="entry name" value="BLR2777 PROTEIN"/>
    <property type="match status" value="1"/>
</dbReference>
<organism evidence="2 3">
    <name type="scientific">Stakelama sediminis</name>
    <dbReference type="NCBI Taxonomy" id="463200"/>
    <lineage>
        <taxon>Bacteria</taxon>
        <taxon>Pseudomonadati</taxon>
        <taxon>Pseudomonadota</taxon>
        <taxon>Alphaproteobacteria</taxon>
        <taxon>Sphingomonadales</taxon>
        <taxon>Sphingomonadaceae</taxon>
        <taxon>Stakelama</taxon>
    </lineage>
</organism>
<dbReference type="RefSeq" id="WP_184001715.1">
    <property type="nucleotide sequence ID" value="NZ_BAABIF010000004.1"/>
</dbReference>
<evidence type="ECO:0000313" key="3">
    <source>
        <dbReference type="Proteomes" id="UP000554342"/>
    </source>
</evidence>
<dbReference type="Pfam" id="PF09995">
    <property type="entry name" value="MPAB_Lcp_cat"/>
    <property type="match status" value="1"/>
</dbReference>
<dbReference type="InterPro" id="IPR018713">
    <property type="entry name" value="MPAB/Lcp_cat_dom"/>
</dbReference>
<name>A0A840YWT2_9SPHN</name>
<sequence>MATRHPPALPFSRPVKKLLVGRVRALFNDTARGEKPVQRKEDGLFGSGSVAWRVHADVTSMMIGGISALLLQMLHPRALAGVWDHSDFRHDTLGRLRRTARFIALTTYGGREEAETALARVRSIHDRVHGTLPDGTAYDANDPHLLTWVHVTEAVSFLNGWIRYGEPDMPAADQDRYFKEVAQIAARLGATDIPESRTEATLYIESMRKELVCDDRARTVARFLLKQPSPQLAAAPFHAVTLRAGIDLLPEWARRMHGLSPGPLSAPLVRIGATGMARTLRWAFR</sequence>
<keyword evidence="3" id="KW-1185">Reference proteome</keyword>
<evidence type="ECO:0000259" key="1">
    <source>
        <dbReference type="Pfam" id="PF09995"/>
    </source>
</evidence>
<reference evidence="2 3" key="1">
    <citation type="submission" date="2020-08" db="EMBL/GenBank/DDBJ databases">
        <title>Genomic Encyclopedia of Type Strains, Phase IV (KMG-IV): sequencing the most valuable type-strain genomes for metagenomic binning, comparative biology and taxonomic classification.</title>
        <authorList>
            <person name="Goeker M."/>
        </authorList>
    </citation>
    <scope>NUCLEOTIDE SEQUENCE [LARGE SCALE GENOMIC DNA]</scope>
    <source>
        <strain evidence="2 3">DSM 27203</strain>
    </source>
</reference>
<proteinExistence type="predicted"/>
<accession>A0A840YWT2</accession>
<dbReference type="Proteomes" id="UP000554342">
    <property type="component" value="Unassembled WGS sequence"/>
</dbReference>
<protein>
    <submittedName>
        <fullName evidence="2">Uncharacterized protein (DUF2236 family)</fullName>
    </submittedName>
</protein>
<gene>
    <name evidence="2" type="ORF">FHR23_000932</name>
</gene>
<dbReference type="GO" id="GO:0016491">
    <property type="term" value="F:oxidoreductase activity"/>
    <property type="evidence" value="ECO:0007669"/>
    <property type="project" value="InterPro"/>
</dbReference>
<evidence type="ECO:0000313" key="2">
    <source>
        <dbReference type="EMBL" id="MBB5718025.1"/>
    </source>
</evidence>
<dbReference type="PANTHER" id="PTHR36151:SF3">
    <property type="entry name" value="ER-BOUND OXYGENASE MPAB_MPAB'_RUBBER OXYGENASE CATALYTIC DOMAIN-CONTAINING PROTEIN"/>
    <property type="match status" value="1"/>
</dbReference>
<dbReference type="AlphaFoldDB" id="A0A840YWT2"/>
<feature type="domain" description="ER-bound oxygenase mpaB/mpaB'/Rubber oxygenase catalytic" evidence="1">
    <location>
        <begin position="52"/>
        <end position="282"/>
    </location>
</feature>